<dbReference type="OrthoDB" id="9807385at2"/>
<keyword evidence="13" id="KW-1185">Reference proteome</keyword>
<dbReference type="HAMAP" id="MF_01499">
    <property type="entry name" value="DacA"/>
    <property type="match status" value="1"/>
</dbReference>
<evidence type="ECO:0000256" key="9">
    <source>
        <dbReference type="ARBA" id="ARBA00023136"/>
    </source>
</evidence>
<comment type="function">
    <text evidence="10">Catalyzes the condensation of 2 ATP molecules into cyclic di-AMP (c-di-AMP), a second messenger used to regulate differing processes in different bacteria.</text>
</comment>
<dbReference type="Proteomes" id="UP000515847">
    <property type="component" value="Chromosome"/>
</dbReference>
<dbReference type="GO" id="GO:0005524">
    <property type="term" value="F:ATP binding"/>
    <property type="evidence" value="ECO:0007669"/>
    <property type="project" value="UniProtKB-UniRule"/>
</dbReference>
<dbReference type="SUPFAM" id="SSF143597">
    <property type="entry name" value="YojJ-like"/>
    <property type="match status" value="1"/>
</dbReference>
<comment type="similarity">
    <text evidence="10">Belongs to the adenylate cyclase family. DacA/CdaA subfamily.</text>
</comment>
<keyword evidence="6 10" id="KW-0547">Nucleotide-binding</keyword>
<evidence type="ECO:0000256" key="8">
    <source>
        <dbReference type="ARBA" id="ARBA00022989"/>
    </source>
</evidence>
<dbReference type="GO" id="GO:0006171">
    <property type="term" value="P:cAMP biosynthetic process"/>
    <property type="evidence" value="ECO:0007669"/>
    <property type="project" value="InterPro"/>
</dbReference>
<dbReference type="InterPro" id="IPR050338">
    <property type="entry name" value="DisA"/>
</dbReference>
<dbReference type="InterPro" id="IPR045585">
    <property type="entry name" value="CdaA_N"/>
</dbReference>
<dbReference type="PANTHER" id="PTHR34185">
    <property type="entry name" value="DIADENYLATE CYCLASE"/>
    <property type="match status" value="1"/>
</dbReference>
<feature type="domain" description="DAC" evidence="11">
    <location>
        <begin position="74"/>
        <end position="235"/>
    </location>
</feature>
<dbReference type="AlphaFoldDB" id="A0A7G6E8H8"/>
<dbReference type="PROSITE" id="PS51794">
    <property type="entry name" value="DAC"/>
    <property type="match status" value="1"/>
</dbReference>
<dbReference type="EMBL" id="CP045798">
    <property type="protein sequence ID" value="QNB48382.1"/>
    <property type="molecule type" value="Genomic_DNA"/>
</dbReference>
<dbReference type="PANTHER" id="PTHR34185:SF1">
    <property type="entry name" value="DIADENYLATE CYCLASE"/>
    <property type="match status" value="1"/>
</dbReference>
<comment type="subunit">
    <text evidence="10">Probably a homodimer.</text>
</comment>
<sequence>MFNIISIIDIAIVAFVIYKVMMIIKGTRAVQLIKGLVVLIMASLLSNWLGFRTFAWILGQVQTVLVVALPVVFQPELRRALEQLGRGRFFARPMAMLNEEALGNLVEEVVRAVKVLSNNNIGALIIIERETGVNDFIETGIKIDGLVSTEFLVNIFIPKSPLHDGAVIIRGDRVMAAGCFLPLSENPNLSKELGTRHRAGLGLTEQSDALGIIVSEETGVISIAEEGRLTRYLDENTLKEILSKRLQTKHNNTMSWFSWRS</sequence>
<organism evidence="12 13">
    <name type="scientific">Thermanaerosceptrum fracticalcis</name>
    <dbReference type="NCBI Taxonomy" id="1712410"/>
    <lineage>
        <taxon>Bacteria</taxon>
        <taxon>Bacillati</taxon>
        <taxon>Bacillota</taxon>
        <taxon>Clostridia</taxon>
        <taxon>Eubacteriales</taxon>
        <taxon>Peptococcaceae</taxon>
        <taxon>Thermanaerosceptrum</taxon>
    </lineage>
</organism>
<evidence type="ECO:0000256" key="6">
    <source>
        <dbReference type="ARBA" id="ARBA00022741"/>
    </source>
</evidence>
<dbReference type="Gene3D" id="3.40.1700.10">
    <property type="entry name" value="DNA integrity scanning protein, DisA, N-terminal domain"/>
    <property type="match status" value="1"/>
</dbReference>
<evidence type="ECO:0000256" key="7">
    <source>
        <dbReference type="ARBA" id="ARBA00022840"/>
    </source>
</evidence>
<comment type="catalytic activity">
    <reaction evidence="1 10">
        <text>2 ATP = 3',3'-c-di-AMP + 2 diphosphate</text>
        <dbReference type="Rhea" id="RHEA:35655"/>
        <dbReference type="ChEBI" id="CHEBI:30616"/>
        <dbReference type="ChEBI" id="CHEBI:33019"/>
        <dbReference type="ChEBI" id="CHEBI:71500"/>
        <dbReference type="EC" id="2.7.7.85"/>
    </reaction>
</comment>
<keyword evidence="5 10" id="KW-0548">Nucleotidyltransferase</keyword>
<keyword evidence="8 10" id="KW-1133">Transmembrane helix</keyword>
<evidence type="ECO:0000256" key="5">
    <source>
        <dbReference type="ARBA" id="ARBA00022695"/>
    </source>
</evidence>
<evidence type="ECO:0000313" key="12">
    <source>
        <dbReference type="EMBL" id="QNB48382.1"/>
    </source>
</evidence>
<keyword evidence="9 10" id="KW-0472">Membrane</keyword>
<feature type="transmembrane region" description="Helical" evidence="10">
    <location>
        <begin position="6"/>
        <end position="24"/>
    </location>
</feature>
<dbReference type="InterPro" id="IPR034701">
    <property type="entry name" value="CdaA"/>
</dbReference>
<dbReference type="InterPro" id="IPR003390">
    <property type="entry name" value="DNA_integrity_scan_DisA_N"/>
</dbReference>
<keyword evidence="4 10" id="KW-0812">Transmembrane</keyword>
<evidence type="ECO:0000256" key="1">
    <source>
        <dbReference type="ARBA" id="ARBA00000877"/>
    </source>
</evidence>
<dbReference type="InterPro" id="IPR036888">
    <property type="entry name" value="DNA_integrity_DisA_N_sf"/>
</dbReference>
<evidence type="ECO:0000256" key="3">
    <source>
        <dbReference type="ARBA" id="ARBA00022679"/>
    </source>
</evidence>
<evidence type="ECO:0000313" key="13">
    <source>
        <dbReference type="Proteomes" id="UP000515847"/>
    </source>
</evidence>
<evidence type="ECO:0000259" key="11">
    <source>
        <dbReference type="PROSITE" id="PS51794"/>
    </source>
</evidence>
<comment type="caution">
    <text evidence="10">Lacks conserved residue(s) required for the propagation of feature annotation.</text>
</comment>
<evidence type="ECO:0000256" key="2">
    <source>
        <dbReference type="ARBA" id="ARBA00022475"/>
    </source>
</evidence>
<evidence type="ECO:0000256" key="10">
    <source>
        <dbReference type="HAMAP-Rule" id="MF_01499"/>
    </source>
</evidence>
<dbReference type="GO" id="GO:0004016">
    <property type="term" value="F:adenylate cyclase activity"/>
    <property type="evidence" value="ECO:0007669"/>
    <property type="project" value="UniProtKB-UniRule"/>
</dbReference>
<evidence type="ECO:0000256" key="4">
    <source>
        <dbReference type="ARBA" id="ARBA00022692"/>
    </source>
</evidence>
<keyword evidence="3 10" id="KW-0808">Transferase</keyword>
<protein>
    <recommendedName>
        <fullName evidence="10">Diadenylate cyclase</fullName>
        <shortName evidence="10">DAC</shortName>
        <ecNumber evidence="10">2.7.7.85</ecNumber>
    </recommendedName>
    <alternativeName>
        <fullName evidence="10">Cyclic-di-AMP synthase</fullName>
        <shortName evidence="10">c-di-AMP synthase</shortName>
    </alternativeName>
</protein>
<proteinExistence type="inferred from homology"/>
<keyword evidence="2 10" id="KW-1003">Cell membrane</keyword>
<dbReference type="Pfam" id="PF19293">
    <property type="entry name" value="CdaA_N"/>
    <property type="match status" value="1"/>
</dbReference>
<dbReference type="EC" id="2.7.7.85" evidence="10"/>
<dbReference type="FunFam" id="3.40.1700.10:FF:000002">
    <property type="entry name" value="Diadenylate cyclase"/>
    <property type="match status" value="1"/>
</dbReference>
<dbReference type="GO" id="GO:0106408">
    <property type="term" value="F:diadenylate cyclase activity"/>
    <property type="evidence" value="ECO:0007669"/>
    <property type="project" value="UniProtKB-EC"/>
</dbReference>
<feature type="transmembrane region" description="Helical" evidence="10">
    <location>
        <begin position="55"/>
        <end position="73"/>
    </location>
</feature>
<gene>
    <name evidence="10" type="primary">dacA</name>
    <name evidence="12" type="ORF">BR63_09915</name>
</gene>
<accession>A0A7G6E8H8</accession>
<reference evidence="12 13" key="1">
    <citation type="journal article" date="2019" name="Front. Microbiol.">
        <title>Thermoanaerosceptrum fracticalcis gen. nov. sp. nov., a Novel Fumarate-Fermenting Microorganism From a Deep Fractured Carbonate Aquifer of the US Great Basin.</title>
        <authorList>
            <person name="Hamilton-Brehm S.D."/>
            <person name="Stewart L.E."/>
            <person name="Zavarin M."/>
            <person name="Caldwell M."/>
            <person name="Lawson P.A."/>
            <person name="Onstott T.C."/>
            <person name="Grzymski J."/>
            <person name="Neveux I."/>
            <person name="Lollar B.S."/>
            <person name="Russell C.E."/>
            <person name="Moser D.P."/>
        </authorList>
    </citation>
    <scope>NUCLEOTIDE SEQUENCE [LARGE SCALE GENOMIC DNA]</scope>
    <source>
        <strain evidence="12 13">DRI-13</strain>
    </source>
</reference>
<keyword evidence="7 10" id="KW-0067">ATP-binding</keyword>
<feature type="transmembrane region" description="Helical" evidence="10">
    <location>
        <begin position="31"/>
        <end position="49"/>
    </location>
</feature>
<name>A0A7G6E8H8_THEFR</name>
<dbReference type="InterPro" id="IPR014046">
    <property type="entry name" value="C-di-AMP_synthase"/>
</dbReference>
<dbReference type="NCBIfam" id="TIGR00159">
    <property type="entry name" value="diadenylate cyclase CdaA"/>
    <property type="match status" value="1"/>
</dbReference>
<dbReference type="KEGG" id="tfr:BR63_09915"/>
<dbReference type="Pfam" id="PF02457">
    <property type="entry name" value="DAC"/>
    <property type="match status" value="1"/>
</dbReference>
<dbReference type="PIRSF" id="PIRSF004793">
    <property type="entry name" value="UCP004793"/>
    <property type="match status" value="1"/>
</dbReference>